<organism evidence="2 3">
    <name type="scientific">Mycobacterium rhizamassiliense</name>
    <dbReference type="NCBI Taxonomy" id="1841860"/>
    <lineage>
        <taxon>Bacteria</taxon>
        <taxon>Bacillati</taxon>
        <taxon>Actinomycetota</taxon>
        <taxon>Actinomycetes</taxon>
        <taxon>Mycobacteriales</taxon>
        <taxon>Mycobacteriaceae</taxon>
        <taxon>Mycobacterium</taxon>
    </lineage>
</organism>
<dbReference type="EMBL" id="FUFA01000004">
    <property type="protein sequence ID" value="SPM35606.1"/>
    <property type="molecule type" value="Genomic_DNA"/>
</dbReference>
<dbReference type="RefSeq" id="WP_077088424.1">
    <property type="nucleotide sequence ID" value="NZ_LT721901.1"/>
</dbReference>
<protein>
    <submittedName>
        <fullName evidence="2">Histidine kinase</fullName>
    </submittedName>
</protein>
<dbReference type="OrthoDB" id="9808408at2"/>
<feature type="domain" description="ANTAR" evidence="1">
    <location>
        <begin position="176"/>
        <end position="237"/>
    </location>
</feature>
<accession>A0A2U3NVR5</accession>
<dbReference type="SMART" id="SM01012">
    <property type="entry name" value="ANTAR"/>
    <property type="match status" value="1"/>
</dbReference>
<dbReference type="PROSITE" id="PS50921">
    <property type="entry name" value="ANTAR"/>
    <property type="match status" value="1"/>
</dbReference>
<gene>
    <name evidence="2" type="ORF">MRAB57_3431</name>
</gene>
<dbReference type="SUPFAM" id="SSF52172">
    <property type="entry name" value="CheY-like"/>
    <property type="match status" value="1"/>
</dbReference>
<dbReference type="InterPro" id="IPR036388">
    <property type="entry name" value="WH-like_DNA-bd_sf"/>
</dbReference>
<sequence>MRENNRFDEVARQIAPESSGVALLILDRDLRIRGFSSAYEQATLRDGDELRGEYLFDAFPDNPNDPLANGTANLAASLETAMRSGQVHNMRIQRYDIRDPAAPDQFLPKVWSPTNTPLIDHGELIGAAHRVEEISESRQVLAELARNGRDHWSPAELLHICEALHAVEDARSAQRQRAMQDEIEQLRRAIETRDTIGQAKGMLMERFNIDAAGAFQLLARLSQDTNTRLEEIARQLVDIDHPLRPD</sequence>
<keyword evidence="2" id="KW-0808">Transferase</keyword>
<dbReference type="Gene3D" id="1.10.10.10">
    <property type="entry name" value="Winged helix-like DNA-binding domain superfamily/Winged helix DNA-binding domain"/>
    <property type="match status" value="1"/>
</dbReference>
<reference evidence="2 3" key="1">
    <citation type="submission" date="2017-01" db="EMBL/GenBank/DDBJ databases">
        <authorList>
            <consortium name="Urmite Genomes"/>
        </authorList>
    </citation>
    <scope>NUCLEOTIDE SEQUENCE [LARGE SCALE GENOMIC DNA]</scope>
    <source>
        <strain evidence="2 3">AB57</strain>
    </source>
</reference>
<evidence type="ECO:0000259" key="1">
    <source>
        <dbReference type="PROSITE" id="PS50921"/>
    </source>
</evidence>
<proteinExistence type="predicted"/>
<dbReference type="STRING" id="1841860.GCA_900157375_03433"/>
<dbReference type="InterPro" id="IPR013656">
    <property type="entry name" value="PAS_4"/>
</dbReference>
<dbReference type="Proteomes" id="UP000240988">
    <property type="component" value="Unassembled WGS sequence"/>
</dbReference>
<dbReference type="GO" id="GO:0003723">
    <property type="term" value="F:RNA binding"/>
    <property type="evidence" value="ECO:0007669"/>
    <property type="project" value="InterPro"/>
</dbReference>
<dbReference type="Pfam" id="PF08448">
    <property type="entry name" value="PAS_4"/>
    <property type="match status" value="1"/>
</dbReference>
<dbReference type="AlphaFoldDB" id="A0A2U3NVR5"/>
<dbReference type="InterPro" id="IPR005561">
    <property type="entry name" value="ANTAR"/>
</dbReference>
<dbReference type="GO" id="GO:0016301">
    <property type="term" value="F:kinase activity"/>
    <property type="evidence" value="ECO:0007669"/>
    <property type="project" value="UniProtKB-KW"/>
</dbReference>
<evidence type="ECO:0000313" key="3">
    <source>
        <dbReference type="Proteomes" id="UP000240988"/>
    </source>
</evidence>
<dbReference type="InterPro" id="IPR011006">
    <property type="entry name" value="CheY-like_superfamily"/>
</dbReference>
<keyword evidence="3" id="KW-1185">Reference proteome</keyword>
<name>A0A2U3NVR5_9MYCO</name>
<dbReference type="Gene3D" id="3.30.450.20">
    <property type="entry name" value="PAS domain"/>
    <property type="match status" value="1"/>
</dbReference>
<evidence type="ECO:0000313" key="2">
    <source>
        <dbReference type="EMBL" id="SPM35606.1"/>
    </source>
</evidence>
<keyword evidence="2" id="KW-0418">Kinase</keyword>
<dbReference type="Pfam" id="PF03861">
    <property type="entry name" value="ANTAR"/>
    <property type="match status" value="1"/>
</dbReference>